<reference evidence="2" key="2">
    <citation type="submission" date="2023-06" db="EMBL/GenBank/DDBJ databases">
        <authorList>
            <consortium name="Lawrence Berkeley National Laboratory"/>
            <person name="Haridas S."/>
            <person name="Hensen N."/>
            <person name="Bonometti L."/>
            <person name="Westerberg I."/>
            <person name="Brannstrom I.O."/>
            <person name="Guillou S."/>
            <person name="Cros-Aarteil S."/>
            <person name="Calhoun S."/>
            <person name="Kuo A."/>
            <person name="Mondo S."/>
            <person name="Pangilinan J."/>
            <person name="Riley R."/>
            <person name="Labutti K."/>
            <person name="Andreopoulos B."/>
            <person name="Lipzen A."/>
            <person name="Chen C."/>
            <person name="Yanf M."/>
            <person name="Daum C."/>
            <person name="Ng V."/>
            <person name="Clum A."/>
            <person name="Steindorff A."/>
            <person name="Ohm R."/>
            <person name="Martin F."/>
            <person name="Silar P."/>
            <person name="Natvig D."/>
            <person name="Lalanne C."/>
            <person name="Gautier V."/>
            <person name="Ament-Velasquez S.L."/>
            <person name="Kruys A."/>
            <person name="Hutchinson M.I."/>
            <person name="Powell A.J."/>
            <person name="Barry K."/>
            <person name="Miller A.N."/>
            <person name="Grigoriev I.V."/>
            <person name="Debuchy R."/>
            <person name="Gladieux P."/>
            <person name="Thoren M.H."/>
            <person name="Johannesson H."/>
        </authorList>
    </citation>
    <scope>NUCLEOTIDE SEQUENCE</scope>
    <source>
        <strain evidence="2">SMH4131-1</strain>
    </source>
</reference>
<dbReference type="AlphaFoldDB" id="A0AAE0MMZ1"/>
<accession>A0AAE0MMZ1</accession>
<proteinExistence type="predicted"/>
<protein>
    <submittedName>
        <fullName evidence="2">Uncharacterized protein</fullName>
    </submittedName>
</protein>
<comment type="caution">
    <text evidence="2">The sequence shown here is derived from an EMBL/GenBank/DDBJ whole genome shotgun (WGS) entry which is preliminary data.</text>
</comment>
<evidence type="ECO:0000313" key="2">
    <source>
        <dbReference type="EMBL" id="KAK3337054.1"/>
    </source>
</evidence>
<organism evidence="2 3">
    <name type="scientific">Cercophora scortea</name>
    <dbReference type="NCBI Taxonomy" id="314031"/>
    <lineage>
        <taxon>Eukaryota</taxon>
        <taxon>Fungi</taxon>
        <taxon>Dikarya</taxon>
        <taxon>Ascomycota</taxon>
        <taxon>Pezizomycotina</taxon>
        <taxon>Sordariomycetes</taxon>
        <taxon>Sordariomycetidae</taxon>
        <taxon>Sordariales</taxon>
        <taxon>Lasiosphaeriaceae</taxon>
        <taxon>Cercophora</taxon>
    </lineage>
</organism>
<sequence length="91" mass="9759">MPRPLATFLRLRVAGGVCGIQSFDPSINQSVNQPGGSDSWTALVLPSRAAAACFAIRVPSPLQIVLPFHPSKTFNPPGPRHRSRSRSPARS</sequence>
<name>A0AAE0MMZ1_9PEZI</name>
<evidence type="ECO:0000256" key="1">
    <source>
        <dbReference type="SAM" id="MobiDB-lite"/>
    </source>
</evidence>
<reference evidence="2" key="1">
    <citation type="journal article" date="2023" name="Mol. Phylogenet. Evol.">
        <title>Genome-scale phylogeny and comparative genomics of the fungal order Sordariales.</title>
        <authorList>
            <person name="Hensen N."/>
            <person name="Bonometti L."/>
            <person name="Westerberg I."/>
            <person name="Brannstrom I.O."/>
            <person name="Guillou S."/>
            <person name="Cros-Aarteil S."/>
            <person name="Calhoun S."/>
            <person name="Haridas S."/>
            <person name="Kuo A."/>
            <person name="Mondo S."/>
            <person name="Pangilinan J."/>
            <person name="Riley R."/>
            <person name="LaButti K."/>
            <person name="Andreopoulos B."/>
            <person name="Lipzen A."/>
            <person name="Chen C."/>
            <person name="Yan M."/>
            <person name="Daum C."/>
            <person name="Ng V."/>
            <person name="Clum A."/>
            <person name="Steindorff A."/>
            <person name="Ohm R.A."/>
            <person name="Martin F."/>
            <person name="Silar P."/>
            <person name="Natvig D.O."/>
            <person name="Lalanne C."/>
            <person name="Gautier V."/>
            <person name="Ament-Velasquez S.L."/>
            <person name="Kruys A."/>
            <person name="Hutchinson M.I."/>
            <person name="Powell A.J."/>
            <person name="Barry K."/>
            <person name="Miller A.N."/>
            <person name="Grigoriev I.V."/>
            <person name="Debuchy R."/>
            <person name="Gladieux P."/>
            <person name="Hiltunen Thoren M."/>
            <person name="Johannesson H."/>
        </authorList>
    </citation>
    <scope>NUCLEOTIDE SEQUENCE</scope>
    <source>
        <strain evidence="2">SMH4131-1</strain>
    </source>
</reference>
<feature type="compositionally biased region" description="Basic residues" evidence="1">
    <location>
        <begin position="79"/>
        <end position="91"/>
    </location>
</feature>
<keyword evidence="3" id="KW-1185">Reference proteome</keyword>
<feature type="region of interest" description="Disordered" evidence="1">
    <location>
        <begin position="69"/>
        <end position="91"/>
    </location>
</feature>
<evidence type="ECO:0000313" key="3">
    <source>
        <dbReference type="Proteomes" id="UP001286456"/>
    </source>
</evidence>
<dbReference type="Proteomes" id="UP001286456">
    <property type="component" value="Unassembled WGS sequence"/>
</dbReference>
<gene>
    <name evidence="2" type="ORF">B0T19DRAFT_59326</name>
</gene>
<dbReference type="EMBL" id="JAUEPO010000001">
    <property type="protein sequence ID" value="KAK3337054.1"/>
    <property type="molecule type" value="Genomic_DNA"/>
</dbReference>